<evidence type="ECO:0000256" key="4">
    <source>
        <dbReference type="ARBA" id="ARBA00017099"/>
    </source>
</evidence>
<evidence type="ECO:0000256" key="1">
    <source>
        <dbReference type="ARBA" id="ARBA00004781"/>
    </source>
</evidence>
<keyword evidence="9" id="KW-1185">Reference proteome</keyword>
<dbReference type="OrthoDB" id="9803892at2"/>
<dbReference type="SUPFAM" id="SSF51735">
    <property type="entry name" value="NAD(P)-binding Rossmann-fold domains"/>
    <property type="match status" value="1"/>
</dbReference>
<comment type="cofactor">
    <cofactor evidence="6">
        <name>Mg(2+)</name>
        <dbReference type="ChEBI" id="CHEBI:18420"/>
    </cofactor>
    <text evidence="6">Binds 1 Mg(2+) ion per monomer.</text>
</comment>
<name>A0A318JQK7_9BURK</name>
<evidence type="ECO:0000313" key="8">
    <source>
        <dbReference type="EMBL" id="PXX42531.1"/>
    </source>
</evidence>
<dbReference type="Proteomes" id="UP000247792">
    <property type="component" value="Unassembled WGS sequence"/>
</dbReference>
<evidence type="ECO:0000256" key="3">
    <source>
        <dbReference type="ARBA" id="ARBA00012929"/>
    </source>
</evidence>
<dbReference type="EMBL" id="QJKB01000005">
    <property type="protein sequence ID" value="PXX42531.1"/>
    <property type="molecule type" value="Genomic_DNA"/>
</dbReference>
<evidence type="ECO:0000313" key="9">
    <source>
        <dbReference type="Proteomes" id="UP000247792"/>
    </source>
</evidence>
<dbReference type="InterPro" id="IPR029903">
    <property type="entry name" value="RmlD-like-bd"/>
</dbReference>
<dbReference type="Pfam" id="PF04321">
    <property type="entry name" value="RmlD_sub_bind"/>
    <property type="match status" value="1"/>
</dbReference>
<comment type="similarity">
    <text evidence="2 6">Belongs to the dTDP-4-dehydrorhamnose reductase family.</text>
</comment>
<dbReference type="UniPathway" id="UPA00124"/>
<reference evidence="8 9" key="1">
    <citation type="submission" date="2018-05" db="EMBL/GenBank/DDBJ databases">
        <title>Genomic Encyclopedia of Type Strains, Phase IV (KMG-IV): sequencing the most valuable type-strain genomes for metagenomic binning, comparative biology and taxonomic classification.</title>
        <authorList>
            <person name="Goeker M."/>
        </authorList>
    </citation>
    <scope>NUCLEOTIDE SEQUENCE [LARGE SCALE GENOMIC DNA]</scope>
    <source>
        <strain evidence="8 9">DSM 19792</strain>
    </source>
</reference>
<gene>
    <name evidence="8" type="ORF">DFR42_105189</name>
</gene>
<keyword evidence="6" id="KW-0521">NADP</keyword>
<proteinExistence type="inferred from homology"/>
<dbReference type="PANTHER" id="PTHR10491">
    <property type="entry name" value="DTDP-4-DEHYDRORHAMNOSE REDUCTASE"/>
    <property type="match status" value="1"/>
</dbReference>
<dbReference type="InterPro" id="IPR036291">
    <property type="entry name" value="NAD(P)-bd_dom_sf"/>
</dbReference>
<dbReference type="GO" id="GO:0008831">
    <property type="term" value="F:dTDP-4-dehydrorhamnose reductase activity"/>
    <property type="evidence" value="ECO:0007669"/>
    <property type="project" value="UniProtKB-EC"/>
</dbReference>
<accession>A0A318JQK7</accession>
<dbReference type="Gene3D" id="3.40.50.720">
    <property type="entry name" value="NAD(P)-binding Rossmann-like Domain"/>
    <property type="match status" value="1"/>
</dbReference>
<evidence type="ECO:0000256" key="5">
    <source>
        <dbReference type="ARBA" id="ARBA00048200"/>
    </source>
</evidence>
<evidence type="ECO:0000256" key="2">
    <source>
        <dbReference type="ARBA" id="ARBA00010944"/>
    </source>
</evidence>
<feature type="domain" description="RmlD-like substrate binding" evidence="7">
    <location>
        <begin position="1"/>
        <end position="306"/>
    </location>
</feature>
<evidence type="ECO:0000256" key="6">
    <source>
        <dbReference type="RuleBase" id="RU364082"/>
    </source>
</evidence>
<dbReference type="PANTHER" id="PTHR10491:SF4">
    <property type="entry name" value="METHIONINE ADENOSYLTRANSFERASE 2 SUBUNIT BETA"/>
    <property type="match status" value="1"/>
</dbReference>
<dbReference type="AlphaFoldDB" id="A0A318JQK7"/>
<dbReference type="NCBIfam" id="TIGR01214">
    <property type="entry name" value="rmlD"/>
    <property type="match status" value="1"/>
</dbReference>
<sequence length="325" mass="35101">MRILLTGTSGQLGHALLPHLSRLPATAIIHAPQRAELDLSNAAQLRLCITDFKPDLIINPAAYTAVDLAENEADKAHAINVTAPAIMAEEARKLGAGLIHYSTDYVYAGDKADAAGNWQAYAETDATGPLNVYGKTKLAGEQAIIASGCQHLILRTSWVYSNFGKNFFLTMLKLARERDQLRVVNDQWGTPNSADWLAAATCEILAQLQRSKDAVSWWQQFGGVYHLSATGATNWFEFAAAIIELADQQNKLGKAAPQISGIPASEYPVPARRPHNSLLSTEKLQAAFGLSIPDWRSTLDACMQSVQAPASAPLHSTTQAQGQAK</sequence>
<comment type="pathway">
    <text evidence="1 6">Carbohydrate biosynthesis; dTDP-L-rhamnose biosynthesis.</text>
</comment>
<protein>
    <recommendedName>
        <fullName evidence="4 6">dTDP-4-dehydrorhamnose reductase</fullName>
        <ecNumber evidence="3 6">1.1.1.133</ecNumber>
    </recommendedName>
</protein>
<dbReference type="RefSeq" id="WP_110256079.1">
    <property type="nucleotide sequence ID" value="NZ_QJKB01000005.1"/>
</dbReference>
<comment type="caution">
    <text evidence="8">The sequence shown here is derived from an EMBL/GenBank/DDBJ whole genome shotgun (WGS) entry which is preliminary data.</text>
</comment>
<dbReference type="GO" id="GO:0005829">
    <property type="term" value="C:cytosol"/>
    <property type="evidence" value="ECO:0007669"/>
    <property type="project" value="TreeGrafter"/>
</dbReference>
<dbReference type="Gene3D" id="3.90.25.10">
    <property type="entry name" value="UDP-galactose 4-epimerase, domain 1"/>
    <property type="match status" value="1"/>
</dbReference>
<dbReference type="EC" id="1.1.1.133" evidence="3 6"/>
<dbReference type="GO" id="GO:0019305">
    <property type="term" value="P:dTDP-rhamnose biosynthetic process"/>
    <property type="evidence" value="ECO:0007669"/>
    <property type="project" value="UniProtKB-UniPathway"/>
</dbReference>
<comment type="function">
    <text evidence="6">Catalyzes the reduction of dTDP-6-deoxy-L-lyxo-4-hexulose to yield dTDP-L-rhamnose.</text>
</comment>
<keyword evidence="6" id="KW-0560">Oxidoreductase</keyword>
<organism evidence="8 9">
    <name type="scientific">Undibacterium pigrum</name>
    <dbReference type="NCBI Taxonomy" id="401470"/>
    <lineage>
        <taxon>Bacteria</taxon>
        <taxon>Pseudomonadati</taxon>
        <taxon>Pseudomonadota</taxon>
        <taxon>Betaproteobacteria</taxon>
        <taxon>Burkholderiales</taxon>
        <taxon>Oxalobacteraceae</taxon>
        <taxon>Undibacterium</taxon>
    </lineage>
</organism>
<comment type="catalytic activity">
    <reaction evidence="5 6">
        <text>dTDP-beta-L-rhamnose + NADP(+) = dTDP-4-dehydro-beta-L-rhamnose + NADPH + H(+)</text>
        <dbReference type="Rhea" id="RHEA:21796"/>
        <dbReference type="ChEBI" id="CHEBI:15378"/>
        <dbReference type="ChEBI" id="CHEBI:57510"/>
        <dbReference type="ChEBI" id="CHEBI:57783"/>
        <dbReference type="ChEBI" id="CHEBI:58349"/>
        <dbReference type="ChEBI" id="CHEBI:62830"/>
        <dbReference type="EC" id="1.1.1.133"/>
    </reaction>
</comment>
<evidence type="ECO:0000259" key="7">
    <source>
        <dbReference type="Pfam" id="PF04321"/>
    </source>
</evidence>
<dbReference type="InterPro" id="IPR005913">
    <property type="entry name" value="dTDP_dehydrorham_reduct"/>
</dbReference>
<dbReference type="CDD" id="cd05254">
    <property type="entry name" value="dTDP_HR_like_SDR_e"/>
    <property type="match status" value="1"/>
</dbReference>